<dbReference type="STRING" id="667676.SAMN05192539_10955"/>
<gene>
    <name evidence="2" type="ORF">SAMN05192539_10955</name>
</gene>
<dbReference type="Proteomes" id="UP000198866">
    <property type="component" value="Unassembled WGS sequence"/>
</dbReference>
<proteinExistence type="predicted"/>
<name>A0A1H7EJZ2_9BURK</name>
<accession>A0A1H7EJZ2</accession>
<sequence>MRIRKLIIEPMPDRLALPFYLWTRESVAQLIEREYGIKVSAWTVGRYLKHWPIAPA</sequence>
<reference evidence="3" key="1">
    <citation type="submission" date="2016-10" db="EMBL/GenBank/DDBJ databases">
        <authorList>
            <person name="Varghese N."/>
            <person name="Submissions S."/>
        </authorList>
    </citation>
    <scope>NUCLEOTIDE SEQUENCE [LARGE SCALE GENOMIC DNA]</scope>
    <source>
        <strain evidence="3">LMG 26031</strain>
    </source>
</reference>
<dbReference type="AlphaFoldDB" id="A0A1H7EJZ2"/>
<dbReference type="Pfam" id="PF13592">
    <property type="entry name" value="HTH_33"/>
    <property type="match status" value="1"/>
</dbReference>
<keyword evidence="3" id="KW-1185">Reference proteome</keyword>
<dbReference type="EMBL" id="FNYE01000095">
    <property type="protein sequence ID" value="SEK14283.1"/>
    <property type="molecule type" value="Genomic_DNA"/>
</dbReference>
<evidence type="ECO:0000259" key="1">
    <source>
        <dbReference type="Pfam" id="PF13592"/>
    </source>
</evidence>
<dbReference type="InterPro" id="IPR025959">
    <property type="entry name" value="Winged_HTH_dom"/>
</dbReference>
<evidence type="ECO:0000313" key="3">
    <source>
        <dbReference type="Proteomes" id="UP000198866"/>
    </source>
</evidence>
<protein>
    <submittedName>
        <fullName evidence="2">Winged helix-turn helix</fullName>
    </submittedName>
</protein>
<feature type="domain" description="Winged helix-turn helix" evidence="1">
    <location>
        <begin position="19"/>
        <end position="51"/>
    </location>
</feature>
<evidence type="ECO:0000313" key="2">
    <source>
        <dbReference type="EMBL" id="SEK14283.1"/>
    </source>
</evidence>
<organism evidence="2 3">
    <name type="scientific">Paraburkholderia diazotrophica</name>
    <dbReference type="NCBI Taxonomy" id="667676"/>
    <lineage>
        <taxon>Bacteria</taxon>
        <taxon>Pseudomonadati</taxon>
        <taxon>Pseudomonadota</taxon>
        <taxon>Betaproteobacteria</taxon>
        <taxon>Burkholderiales</taxon>
        <taxon>Burkholderiaceae</taxon>
        <taxon>Paraburkholderia</taxon>
    </lineage>
</organism>